<dbReference type="Proteomes" id="UP001057402">
    <property type="component" value="Chromosome 6"/>
</dbReference>
<proteinExistence type="predicted"/>
<organism evidence="1 2">
    <name type="scientific">Melastoma candidum</name>
    <dbReference type="NCBI Taxonomy" id="119954"/>
    <lineage>
        <taxon>Eukaryota</taxon>
        <taxon>Viridiplantae</taxon>
        <taxon>Streptophyta</taxon>
        <taxon>Embryophyta</taxon>
        <taxon>Tracheophyta</taxon>
        <taxon>Spermatophyta</taxon>
        <taxon>Magnoliopsida</taxon>
        <taxon>eudicotyledons</taxon>
        <taxon>Gunneridae</taxon>
        <taxon>Pentapetalae</taxon>
        <taxon>rosids</taxon>
        <taxon>malvids</taxon>
        <taxon>Myrtales</taxon>
        <taxon>Melastomataceae</taxon>
        <taxon>Melastomatoideae</taxon>
        <taxon>Melastomateae</taxon>
        <taxon>Melastoma</taxon>
    </lineage>
</organism>
<evidence type="ECO:0000313" key="2">
    <source>
        <dbReference type="Proteomes" id="UP001057402"/>
    </source>
</evidence>
<protein>
    <submittedName>
        <fullName evidence="1">Uncharacterized protein</fullName>
    </submittedName>
</protein>
<comment type="caution">
    <text evidence="1">The sequence shown here is derived from an EMBL/GenBank/DDBJ whole genome shotgun (WGS) entry which is preliminary data.</text>
</comment>
<keyword evidence="2" id="KW-1185">Reference proteome</keyword>
<dbReference type="EMBL" id="CM042885">
    <property type="protein sequence ID" value="KAI4366333.1"/>
    <property type="molecule type" value="Genomic_DNA"/>
</dbReference>
<gene>
    <name evidence="1" type="ORF">MLD38_022220</name>
</gene>
<accession>A0ACB9QJK7</accession>
<sequence length="168" mass="17368">MWVAAIGLAGGKGEDGFVGADSGDALVGGARLGSLGLVTCFGLGLSGWSRWARDVLKGRGLSEGFLGSFEPRSVHLVAAANRLPNFKGESQKCMLTVVLGGLEFPQGNINGDTTHALGLKLVKHAACRSSVQWWLTPSMNSEARVGLALIIGENDLLEVGAPSAPLAL</sequence>
<name>A0ACB9QJK7_9MYRT</name>
<reference evidence="2" key="1">
    <citation type="journal article" date="2023" name="Front. Plant Sci.">
        <title>Chromosomal-level genome assembly of Melastoma candidum provides insights into trichome evolution.</title>
        <authorList>
            <person name="Zhong Y."/>
            <person name="Wu W."/>
            <person name="Sun C."/>
            <person name="Zou P."/>
            <person name="Liu Y."/>
            <person name="Dai S."/>
            <person name="Zhou R."/>
        </authorList>
    </citation>
    <scope>NUCLEOTIDE SEQUENCE [LARGE SCALE GENOMIC DNA]</scope>
</reference>
<evidence type="ECO:0000313" key="1">
    <source>
        <dbReference type="EMBL" id="KAI4366333.1"/>
    </source>
</evidence>